<dbReference type="Proteomes" id="UP000183649">
    <property type="component" value="Unassembled WGS sequence"/>
</dbReference>
<evidence type="ECO:0000256" key="1">
    <source>
        <dbReference type="SAM" id="MobiDB-lite"/>
    </source>
</evidence>
<dbReference type="OrthoDB" id="5396420at2"/>
<organism evidence="3 4">
    <name type="scientific">Thiomonas bhubaneswarensis</name>
    <dbReference type="NCBI Taxonomy" id="339866"/>
    <lineage>
        <taxon>Bacteria</taxon>
        <taxon>Pseudomonadati</taxon>
        <taxon>Pseudomonadota</taxon>
        <taxon>Betaproteobacteria</taxon>
        <taxon>Burkholderiales</taxon>
        <taxon>Thiomonas</taxon>
    </lineage>
</organism>
<evidence type="ECO:0008006" key="5">
    <source>
        <dbReference type="Google" id="ProtNLM"/>
    </source>
</evidence>
<feature type="compositionally biased region" description="Pro residues" evidence="1">
    <location>
        <begin position="160"/>
        <end position="175"/>
    </location>
</feature>
<dbReference type="AlphaFoldDB" id="A0A0K6I521"/>
<dbReference type="EMBL" id="CYHF01000007">
    <property type="protein sequence ID" value="CUA98402.1"/>
    <property type="molecule type" value="Genomic_DNA"/>
</dbReference>
<proteinExistence type="predicted"/>
<feature type="compositionally biased region" description="Gly residues" evidence="1">
    <location>
        <begin position="184"/>
        <end position="193"/>
    </location>
</feature>
<reference evidence="4" key="1">
    <citation type="submission" date="2015-08" db="EMBL/GenBank/DDBJ databases">
        <authorList>
            <person name="Varghese N."/>
        </authorList>
    </citation>
    <scope>NUCLEOTIDE SEQUENCE [LARGE SCALE GENOMIC DNA]</scope>
    <source>
        <strain evidence="4">DSM 18181</strain>
    </source>
</reference>
<feature type="signal peptide" evidence="2">
    <location>
        <begin position="1"/>
        <end position="23"/>
    </location>
</feature>
<evidence type="ECO:0000313" key="3">
    <source>
        <dbReference type="EMBL" id="CUA98402.1"/>
    </source>
</evidence>
<name>A0A0K6I521_9BURK</name>
<keyword evidence="4" id="KW-1185">Reference proteome</keyword>
<feature type="region of interest" description="Disordered" evidence="1">
    <location>
        <begin position="141"/>
        <end position="207"/>
    </location>
</feature>
<evidence type="ECO:0000313" key="4">
    <source>
        <dbReference type="Proteomes" id="UP000183649"/>
    </source>
</evidence>
<sequence length="207" mass="22712">MKPHLVVSSLLLSTCAWALPAHAEGPPVSVQFTIGTPPPPPPVYVAPQPVYAPPPVVVAAPPTMVWLPEFSGYVALGVSQPLFFLGGVYYYNSGGRWYTGPHYGGPWHPAKRIPPGLRKFRDHDWERAQYRAQRYDRDPHWKRFRAEGGVRPGPEGSPYRPGPPQHGPQGGPPGHYPDQRPGEGHGNGHGNGHGHGRPDNGNRYDRP</sequence>
<protein>
    <recommendedName>
        <fullName evidence="5">YXWGXW repeat (2 copies)</fullName>
    </recommendedName>
</protein>
<feature type="chain" id="PRO_5005505265" description="YXWGXW repeat (2 copies)" evidence="2">
    <location>
        <begin position="24"/>
        <end position="207"/>
    </location>
</feature>
<feature type="compositionally biased region" description="Basic and acidic residues" evidence="1">
    <location>
        <begin position="196"/>
        <end position="207"/>
    </location>
</feature>
<keyword evidence="2" id="KW-0732">Signal</keyword>
<evidence type="ECO:0000256" key="2">
    <source>
        <dbReference type="SAM" id="SignalP"/>
    </source>
</evidence>
<gene>
    <name evidence="3" type="ORF">Ga0061069_10780</name>
</gene>
<accession>A0A0K6I521</accession>